<keyword evidence="10" id="KW-0234">DNA repair</keyword>
<keyword evidence="16" id="KW-1185">Reference proteome</keyword>
<organism evidence="15 16">
    <name type="scientific">Acuticoccus sediminis</name>
    <dbReference type="NCBI Taxonomy" id="2184697"/>
    <lineage>
        <taxon>Bacteria</taxon>
        <taxon>Pseudomonadati</taxon>
        <taxon>Pseudomonadota</taxon>
        <taxon>Alphaproteobacteria</taxon>
        <taxon>Hyphomicrobiales</taxon>
        <taxon>Amorphaceae</taxon>
        <taxon>Acuticoccus</taxon>
    </lineage>
</organism>
<dbReference type="NCBIfam" id="NF011964">
    <property type="entry name" value="PRK15435.1"/>
    <property type="match status" value="1"/>
</dbReference>
<dbReference type="EMBL" id="QHHQ01000001">
    <property type="protein sequence ID" value="RAI04455.1"/>
    <property type="molecule type" value="Genomic_DNA"/>
</dbReference>
<evidence type="ECO:0000256" key="9">
    <source>
        <dbReference type="ARBA" id="ARBA00023163"/>
    </source>
</evidence>
<dbReference type="Gene3D" id="1.10.10.60">
    <property type="entry name" value="Homeodomain-like"/>
    <property type="match status" value="1"/>
</dbReference>
<dbReference type="InterPro" id="IPR001497">
    <property type="entry name" value="MethylDNA_cys_MeTrfase_AS"/>
</dbReference>
<keyword evidence="8" id="KW-0010">Activator</keyword>
<evidence type="ECO:0000256" key="12">
    <source>
        <dbReference type="PIRSR" id="PIRSR000409-1"/>
    </source>
</evidence>
<dbReference type="Pfam" id="PF12833">
    <property type="entry name" value="HTH_18"/>
    <property type="match status" value="1"/>
</dbReference>
<dbReference type="AlphaFoldDB" id="A0A8B2P1U8"/>
<evidence type="ECO:0000256" key="6">
    <source>
        <dbReference type="ARBA" id="ARBA00022763"/>
    </source>
</evidence>
<dbReference type="SUPFAM" id="SSF57884">
    <property type="entry name" value="Ada DNA repair protein, N-terminal domain (N-Ada 10)"/>
    <property type="match status" value="1"/>
</dbReference>
<evidence type="ECO:0000256" key="10">
    <source>
        <dbReference type="ARBA" id="ARBA00023204"/>
    </source>
</evidence>
<dbReference type="InterPro" id="IPR004026">
    <property type="entry name" value="Ada_DNA_repair_Zn-bd"/>
</dbReference>
<gene>
    <name evidence="15" type="ORF">DLJ53_01820</name>
</gene>
<feature type="domain" description="HTH araC/xylS-type" evidence="14">
    <location>
        <begin position="85"/>
        <end position="183"/>
    </location>
</feature>
<dbReference type="InterPro" id="IPR009057">
    <property type="entry name" value="Homeodomain-like_sf"/>
</dbReference>
<keyword evidence="4 15" id="KW-0489">Methyltransferase</keyword>
<dbReference type="InterPro" id="IPR014048">
    <property type="entry name" value="MethylDNA_cys_MeTrfase_DNA-bd"/>
</dbReference>
<dbReference type="InterPro" id="IPR018060">
    <property type="entry name" value="HTH_AraC"/>
</dbReference>
<evidence type="ECO:0000256" key="5">
    <source>
        <dbReference type="ARBA" id="ARBA00022679"/>
    </source>
</evidence>
<comment type="similarity">
    <text evidence="2">Belongs to the MGMT family.</text>
</comment>
<protein>
    <recommendedName>
        <fullName evidence="3">methylated-DNA--[protein]-cysteine S-methyltransferase</fullName>
        <ecNumber evidence="3">2.1.1.63</ecNumber>
    </recommendedName>
</protein>
<dbReference type="PIRSF" id="PIRSF000409">
    <property type="entry name" value="Ada"/>
    <property type="match status" value="1"/>
</dbReference>
<feature type="binding site" evidence="13">
    <location>
        <position position="73"/>
    </location>
    <ligand>
        <name>Zn(2+)</name>
        <dbReference type="ChEBI" id="CHEBI:29105"/>
    </ligand>
</feature>
<comment type="catalytic activity">
    <reaction evidence="1">
        <text>a 4-O-methyl-thymidine in DNA + L-cysteinyl-[protein] = a thymidine in DNA + S-methyl-L-cysteinyl-[protein]</text>
        <dbReference type="Rhea" id="RHEA:53428"/>
        <dbReference type="Rhea" id="RHEA-COMP:10131"/>
        <dbReference type="Rhea" id="RHEA-COMP:10132"/>
        <dbReference type="Rhea" id="RHEA-COMP:13555"/>
        <dbReference type="Rhea" id="RHEA-COMP:13556"/>
        <dbReference type="ChEBI" id="CHEBI:29950"/>
        <dbReference type="ChEBI" id="CHEBI:82612"/>
        <dbReference type="ChEBI" id="CHEBI:137386"/>
        <dbReference type="ChEBI" id="CHEBI:137387"/>
        <dbReference type="EC" id="2.1.1.63"/>
    </reaction>
</comment>
<dbReference type="GO" id="GO:0003908">
    <property type="term" value="F:methylated-DNA-[protein]-cysteine S-methyltransferase activity"/>
    <property type="evidence" value="ECO:0007669"/>
    <property type="project" value="UniProtKB-EC"/>
</dbReference>
<dbReference type="Proteomes" id="UP000249590">
    <property type="component" value="Unassembled WGS sequence"/>
</dbReference>
<comment type="cofactor">
    <cofactor evidence="13">
        <name>Zn(2+)</name>
        <dbReference type="ChEBI" id="CHEBI:29105"/>
    </cofactor>
    <text evidence="13">Binds 1 zinc ion per subunit.</text>
</comment>
<dbReference type="PROSITE" id="PS00374">
    <property type="entry name" value="MGMT"/>
    <property type="match status" value="1"/>
</dbReference>
<proteinExistence type="inferred from homology"/>
<dbReference type="CDD" id="cd06445">
    <property type="entry name" value="ATase"/>
    <property type="match status" value="1"/>
</dbReference>
<dbReference type="GO" id="GO:0032259">
    <property type="term" value="P:methylation"/>
    <property type="evidence" value="ECO:0007669"/>
    <property type="project" value="UniProtKB-KW"/>
</dbReference>
<name>A0A8B2P1U8_9HYPH</name>
<accession>A0A8B2P1U8</accession>
<dbReference type="InterPro" id="IPR016221">
    <property type="entry name" value="Bifunct_regulatory_prot_Ada"/>
</dbReference>
<dbReference type="EC" id="2.1.1.63" evidence="3"/>
<dbReference type="OrthoDB" id="9802228at2"/>
<dbReference type="NCBIfam" id="TIGR00589">
    <property type="entry name" value="ogt"/>
    <property type="match status" value="1"/>
</dbReference>
<feature type="active site" description="Nucleophile; methyl group acceptor from methylphosphotriester" evidence="12">
    <location>
        <position position="39"/>
    </location>
</feature>
<evidence type="ECO:0000259" key="14">
    <source>
        <dbReference type="PROSITE" id="PS01124"/>
    </source>
</evidence>
<evidence type="ECO:0000256" key="8">
    <source>
        <dbReference type="ARBA" id="ARBA00023159"/>
    </source>
</evidence>
<dbReference type="SUPFAM" id="SSF46689">
    <property type="entry name" value="Homeodomain-like"/>
    <property type="match status" value="1"/>
</dbReference>
<dbReference type="GO" id="GO:0008270">
    <property type="term" value="F:zinc ion binding"/>
    <property type="evidence" value="ECO:0007669"/>
    <property type="project" value="InterPro"/>
</dbReference>
<dbReference type="Gene3D" id="3.40.10.10">
    <property type="entry name" value="DNA Methylphosphotriester Repair Domain"/>
    <property type="match status" value="1"/>
</dbReference>
<dbReference type="InterPro" id="IPR036217">
    <property type="entry name" value="MethylDNA_cys_MeTrfase_DNAb"/>
</dbReference>
<dbReference type="SUPFAM" id="SSF46767">
    <property type="entry name" value="Methylated DNA-protein cysteine methyltransferase, C-terminal domain"/>
    <property type="match status" value="1"/>
</dbReference>
<evidence type="ECO:0000256" key="4">
    <source>
        <dbReference type="ARBA" id="ARBA00022603"/>
    </source>
</evidence>
<keyword evidence="15" id="KW-0238">DNA-binding</keyword>
<keyword evidence="9" id="KW-0804">Transcription</keyword>
<evidence type="ECO:0000256" key="13">
    <source>
        <dbReference type="PIRSR" id="PIRSR000409-3"/>
    </source>
</evidence>
<keyword evidence="7" id="KW-0805">Transcription regulation</keyword>
<dbReference type="Gene3D" id="3.30.160.70">
    <property type="entry name" value="Methylated DNA-protein cysteine methyltransferase domain"/>
    <property type="match status" value="1"/>
</dbReference>
<dbReference type="InterPro" id="IPR035451">
    <property type="entry name" value="Ada-like_dom_sf"/>
</dbReference>
<dbReference type="Gene3D" id="1.10.10.10">
    <property type="entry name" value="Winged helix-like DNA-binding domain superfamily/Winged helix DNA-binding domain"/>
    <property type="match status" value="1"/>
</dbReference>
<evidence type="ECO:0000256" key="7">
    <source>
        <dbReference type="ARBA" id="ARBA00023015"/>
    </source>
</evidence>
<dbReference type="InterPro" id="IPR036388">
    <property type="entry name" value="WH-like_DNA-bd_sf"/>
</dbReference>
<feature type="active site" description="Nucleophile; methyl group acceptor from either O6-methylguanine or O4-methylthymine" evidence="12">
    <location>
        <position position="321"/>
    </location>
</feature>
<comment type="caution">
    <text evidence="15">The sequence shown here is derived from an EMBL/GenBank/DDBJ whole genome shotgun (WGS) entry which is preliminary data.</text>
</comment>
<dbReference type="Pfam" id="PF01035">
    <property type="entry name" value="DNA_binding_1"/>
    <property type="match status" value="1"/>
</dbReference>
<reference evidence="15 16" key="1">
    <citation type="submission" date="2018-05" db="EMBL/GenBank/DDBJ databases">
        <title>Acuticoccus sediminis sp. nov., isolated from deep-sea sediment of Indian Ocean.</title>
        <authorList>
            <person name="Liu X."/>
            <person name="Lai Q."/>
            <person name="Du Y."/>
            <person name="Sun F."/>
            <person name="Zhang X."/>
            <person name="Wang S."/>
            <person name="Shao Z."/>
        </authorList>
    </citation>
    <scope>NUCLEOTIDE SEQUENCE [LARGE SCALE GENOMIC DNA]</scope>
    <source>
        <strain evidence="15 16">PTG4-2</strain>
    </source>
</reference>
<evidence type="ECO:0000313" key="16">
    <source>
        <dbReference type="Proteomes" id="UP000249590"/>
    </source>
</evidence>
<keyword evidence="6" id="KW-0227">DNA damage</keyword>
<dbReference type="GO" id="GO:0003700">
    <property type="term" value="F:DNA-binding transcription factor activity"/>
    <property type="evidence" value="ECO:0007669"/>
    <property type="project" value="InterPro"/>
</dbReference>
<evidence type="ECO:0000256" key="11">
    <source>
        <dbReference type="ARBA" id="ARBA00049348"/>
    </source>
</evidence>
<dbReference type="GO" id="GO:0043565">
    <property type="term" value="F:sequence-specific DNA binding"/>
    <property type="evidence" value="ECO:0007669"/>
    <property type="project" value="InterPro"/>
</dbReference>
<dbReference type="SUPFAM" id="SSF53155">
    <property type="entry name" value="Methylated DNA-protein cysteine methyltransferase domain"/>
    <property type="match status" value="1"/>
</dbReference>
<evidence type="ECO:0000256" key="2">
    <source>
        <dbReference type="ARBA" id="ARBA00008711"/>
    </source>
</evidence>
<dbReference type="PROSITE" id="PS01124">
    <property type="entry name" value="HTH_ARAC_FAMILY_2"/>
    <property type="match status" value="1"/>
</dbReference>
<dbReference type="InterPro" id="IPR036631">
    <property type="entry name" value="MGMT_N_sf"/>
</dbReference>
<feature type="binding site" evidence="13">
    <location>
        <position position="70"/>
    </location>
    <ligand>
        <name>Zn(2+)</name>
        <dbReference type="ChEBI" id="CHEBI:29105"/>
    </ligand>
</feature>
<evidence type="ECO:0000256" key="1">
    <source>
        <dbReference type="ARBA" id="ARBA00001286"/>
    </source>
</evidence>
<dbReference type="SMART" id="SM00342">
    <property type="entry name" value="HTH_ARAC"/>
    <property type="match status" value="1"/>
</dbReference>
<sequence length="353" mass="37251">MTHEVDPVPEDPRWIAVCDRDAEQDGAFVYAVATTGVYCRPSCPSRRPLRRNVSFFALTGDAEAAGYRPCRRCRPTEMSPAQRNALMVEAACRSLAAGPVPLAELAEAAGVSAHHFHRTFKAHTGTTPAQFARACRARRAAEALAAGDRPAGAAFAAGFASLSRFYDEAAARFTVHPSALARGGRGEVIVVTSGASALGIVTVAFSRQGIAAVRLTDTEAEGRQEIDGIFRDALVVDGGEPFEALLGDVLAAVEEPSLAAELPVDIRGTAFEERVWGALRDIPIGTTASYAEVAAAIGAPTSHRAVARACGANRIAVLVPCHRVVRADGSLAGYRWGVERKKTLLAKEAAYDG</sequence>
<feature type="binding site" evidence="13">
    <location>
        <position position="39"/>
    </location>
    <ligand>
        <name>Zn(2+)</name>
        <dbReference type="ChEBI" id="CHEBI:29105"/>
    </ligand>
</feature>
<evidence type="ECO:0000313" key="15">
    <source>
        <dbReference type="EMBL" id="RAI04455.1"/>
    </source>
</evidence>
<dbReference type="FunFam" id="1.10.10.10:FF:000214">
    <property type="entry name" value="Methylated-DNA--protein-cysteine methyltransferase"/>
    <property type="match status" value="1"/>
</dbReference>
<dbReference type="GO" id="GO:0006281">
    <property type="term" value="P:DNA repair"/>
    <property type="evidence" value="ECO:0007669"/>
    <property type="project" value="UniProtKB-KW"/>
</dbReference>
<dbReference type="Pfam" id="PF02805">
    <property type="entry name" value="Ada_Zn_binding"/>
    <property type="match status" value="1"/>
</dbReference>
<comment type="catalytic activity">
    <reaction evidence="11">
        <text>a 6-O-methyl-2'-deoxyguanosine in DNA + L-cysteinyl-[protein] = S-methyl-L-cysteinyl-[protein] + a 2'-deoxyguanosine in DNA</text>
        <dbReference type="Rhea" id="RHEA:24000"/>
        <dbReference type="Rhea" id="RHEA-COMP:10131"/>
        <dbReference type="Rhea" id="RHEA-COMP:10132"/>
        <dbReference type="Rhea" id="RHEA-COMP:11367"/>
        <dbReference type="Rhea" id="RHEA-COMP:11368"/>
        <dbReference type="ChEBI" id="CHEBI:29950"/>
        <dbReference type="ChEBI" id="CHEBI:82612"/>
        <dbReference type="ChEBI" id="CHEBI:85445"/>
        <dbReference type="ChEBI" id="CHEBI:85448"/>
        <dbReference type="EC" id="2.1.1.63"/>
    </reaction>
</comment>
<dbReference type="PANTHER" id="PTHR10815">
    <property type="entry name" value="METHYLATED-DNA--PROTEIN-CYSTEINE METHYLTRANSFERASE"/>
    <property type="match status" value="1"/>
</dbReference>
<evidence type="ECO:0000256" key="3">
    <source>
        <dbReference type="ARBA" id="ARBA00011918"/>
    </source>
</evidence>
<keyword evidence="13" id="KW-0479">Metal-binding</keyword>
<dbReference type="PANTHER" id="PTHR10815:SF14">
    <property type="entry name" value="BIFUNCTIONAL TRANSCRIPTIONAL ACTIVATOR_DNA REPAIR ENZYME ADA"/>
    <property type="match status" value="1"/>
</dbReference>
<keyword evidence="13" id="KW-0862">Zinc</keyword>
<keyword evidence="5 15" id="KW-0808">Transferase</keyword>
<feature type="binding site" evidence="13">
    <location>
        <position position="43"/>
    </location>
    <ligand>
        <name>Zn(2+)</name>
        <dbReference type="ChEBI" id="CHEBI:29105"/>
    </ligand>
</feature>